<name>A0A3B7MMR3_9BACT</name>
<feature type="transmembrane region" description="Helical" evidence="1">
    <location>
        <begin position="20"/>
        <end position="38"/>
    </location>
</feature>
<dbReference type="Proteomes" id="UP000263900">
    <property type="component" value="Chromosome"/>
</dbReference>
<evidence type="ECO:0000313" key="2">
    <source>
        <dbReference type="EMBL" id="AXY75752.1"/>
    </source>
</evidence>
<keyword evidence="1" id="KW-0812">Transmembrane</keyword>
<protein>
    <submittedName>
        <fullName evidence="2">Uncharacterized protein</fullName>
    </submittedName>
</protein>
<dbReference type="KEGG" id="pseg:D3H65_17965"/>
<keyword evidence="3" id="KW-1185">Reference proteome</keyword>
<sequence length="73" mass="7754">MYINYGYVGRIVDLSYGNGIVVGFSVDIGSAKFFVGIIPKLHAFCNAEFILGIGFIGQVAIAQPAAAFFYGAL</sequence>
<dbReference type="AlphaFoldDB" id="A0A3B7MMR3"/>
<evidence type="ECO:0000313" key="3">
    <source>
        <dbReference type="Proteomes" id="UP000263900"/>
    </source>
</evidence>
<organism evidence="2 3">
    <name type="scientific">Paraflavitalea soli</name>
    <dbReference type="NCBI Taxonomy" id="2315862"/>
    <lineage>
        <taxon>Bacteria</taxon>
        <taxon>Pseudomonadati</taxon>
        <taxon>Bacteroidota</taxon>
        <taxon>Chitinophagia</taxon>
        <taxon>Chitinophagales</taxon>
        <taxon>Chitinophagaceae</taxon>
        <taxon>Paraflavitalea</taxon>
    </lineage>
</organism>
<reference evidence="2 3" key="1">
    <citation type="submission" date="2018-09" db="EMBL/GenBank/DDBJ databases">
        <title>Genome sequencing of strain 6GH32-13.</title>
        <authorList>
            <person name="Weon H.-Y."/>
            <person name="Heo J."/>
            <person name="Kwon S.-W."/>
        </authorList>
    </citation>
    <scope>NUCLEOTIDE SEQUENCE [LARGE SCALE GENOMIC DNA]</scope>
    <source>
        <strain evidence="2 3">5GH32-13</strain>
    </source>
</reference>
<dbReference type="EMBL" id="CP032157">
    <property type="protein sequence ID" value="AXY75752.1"/>
    <property type="molecule type" value="Genomic_DNA"/>
</dbReference>
<evidence type="ECO:0000256" key="1">
    <source>
        <dbReference type="SAM" id="Phobius"/>
    </source>
</evidence>
<gene>
    <name evidence="2" type="ORF">D3H65_17965</name>
</gene>
<keyword evidence="1" id="KW-1133">Transmembrane helix</keyword>
<proteinExistence type="predicted"/>
<keyword evidence="1" id="KW-0472">Membrane</keyword>
<accession>A0A3B7MMR3</accession>
<feature type="transmembrane region" description="Helical" evidence="1">
    <location>
        <begin position="50"/>
        <end position="72"/>
    </location>
</feature>